<keyword evidence="3" id="KW-1185">Reference proteome</keyword>
<sequence>MSDKEVNYFIFANKPKGTYEGSFWDTKNILKTGNYYFELNDGNVNKPKPEDVIVFKEFNTKVFWGEAVIEKPLEEKNTEDGVFVFFKLKSIKKWLYKLSTSEIQPKLDNQNQRLRIVGISKEEYLLIKEEMEKNNVLSEKRQDELINLWNSYKSSPKEDLNQIEAEYQSIITDFNFYKNKIEDGSFELDDYTNVLSNTGSNQGGYLCNFLERTTRRVFGSSKPGNAINFEVKLNKDGHTYTIKQHLQRGEKEGNIDKETASVFFNDNIKKILTTIVNEGNVESKIEFIETHDNYSAKQVLRKLLVINHPFNFINIYSDDVINDLYEEFIGGNHYSNLEKNEALTSIFVKLFSLDNTTFIERFLLSRFLWNYANTKGIADENSPNVILYGPPGTGKTYQVTNSLDFVCQGEKTRYKILQFHPSFTYEDFIEGIKPKGVTKDGNIKFELVDGVFKLFCKEAKQECLIALKENRAAKPYYFVVDEINRANLSSVFGETLSRLEKDYRHDVINNDTSNLIKTQYSSLIEQLSEDKKNKLAYELIDGEAFFGIPSNVFFIGMMNDVDKSIDTFDLALRRRFKWIRKDCDYNVISDETKYRNGGDFDNIEDYVAACKKLNLYISQELGLGKSYEFGHSFFMKMKDIGKRSIISKNNIKQLFDLYLKPTLKEYLRALYPESELDAKLDIALDTFKEPFSKK</sequence>
<name>A0ABY2G564_9FLAO</name>
<feature type="domain" description="ATPase dynein-related AAA" evidence="1">
    <location>
        <begin position="384"/>
        <end position="576"/>
    </location>
</feature>
<accession>A0ABY2G564</accession>
<dbReference type="Gene3D" id="3.40.50.300">
    <property type="entry name" value="P-loop containing nucleotide triphosphate hydrolases"/>
    <property type="match status" value="1"/>
</dbReference>
<dbReference type="PANTHER" id="PTHR37291:SF1">
    <property type="entry name" value="TYPE IV METHYL-DIRECTED RESTRICTION ENZYME ECOKMCRB SUBUNIT"/>
    <property type="match status" value="1"/>
</dbReference>
<proteinExistence type="predicted"/>
<dbReference type="RefSeq" id="WP_134199895.1">
    <property type="nucleotide sequence ID" value="NZ_SOQZ01000003.1"/>
</dbReference>
<comment type="caution">
    <text evidence="2">The sequence shown here is derived from an EMBL/GenBank/DDBJ whole genome shotgun (WGS) entry which is preliminary data.</text>
</comment>
<evidence type="ECO:0000313" key="2">
    <source>
        <dbReference type="EMBL" id="TDY11956.1"/>
    </source>
</evidence>
<gene>
    <name evidence="2" type="ORF">A8975_1798</name>
</gene>
<dbReference type="InterPro" id="IPR027417">
    <property type="entry name" value="P-loop_NTPase"/>
</dbReference>
<dbReference type="SUPFAM" id="SSF52540">
    <property type="entry name" value="P-loop containing nucleoside triphosphate hydrolases"/>
    <property type="match status" value="1"/>
</dbReference>
<organism evidence="2 3">
    <name type="scientific">Meridianimaribacter flavus</name>
    <dbReference type="NCBI Taxonomy" id="571115"/>
    <lineage>
        <taxon>Bacteria</taxon>
        <taxon>Pseudomonadati</taxon>
        <taxon>Bacteroidota</taxon>
        <taxon>Flavobacteriia</taxon>
        <taxon>Flavobacteriales</taxon>
        <taxon>Flavobacteriaceae</taxon>
        <taxon>Meridianimaribacter</taxon>
    </lineage>
</organism>
<protein>
    <submittedName>
        <fullName evidence="2">Dynein-related subfamily AAA family protein</fullName>
    </submittedName>
</protein>
<evidence type="ECO:0000259" key="1">
    <source>
        <dbReference type="Pfam" id="PF07728"/>
    </source>
</evidence>
<reference evidence="2 3" key="1">
    <citation type="submission" date="2019-03" db="EMBL/GenBank/DDBJ databases">
        <title>Genomic Encyclopedia of Type Strains, Phase III (KMG-III): the genomes of soil and plant-associated and newly described type strains.</title>
        <authorList>
            <person name="Whitman W."/>
        </authorList>
    </citation>
    <scope>NUCLEOTIDE SEQUENCE [LARGE SCALE GENOMIC DNA]</scope>
    <source>
        <strain evidence="2 3">CGMCC 1.10957</strain>
    </source>
</reference>
<evidence type="ECO:0000313" key="3">
    <source>
        <dbReference type="Proteomes" id="UP000294930"/>
    </source>
</evidence>
<dbReference type="InterPro" id="IPR011704">
    <property type="entry name" value="ATPase_dyneun-rel_AAA"/>
</dbReference>
<dbReference type="EMBL" id="SOQZ01000003">
    <property type="protein sequence ID" value="TDY11956.1"/>
    <property type="molecule type" value="Genomic_DNA"/>
</dbReference>
<dbReference type="Proteomes" id="UP000294930">
    <property type="component" value="Unassembled WGS sequence"/>
</dbReference>
<dbReference type="Pfam" id="PF07728">
    <property type="entry name" value="AAA_5"/>
    <property type="match status" value="1"/>
</dbReference>
<dbReference type="PANTHER" id="PTHR37291">
    <property type="entry name" value="5-METHYLCYTOSINE-SPECIFIC RESTRICTION ENZYME B"/>
    <property type="match status" value="1"/>
</dbReference>
<dbReference type="InterPro" id="IPR052934">
    <property type="entry name" value="Methyl-DNA_Rec/Restrict_Enz"/>
</dbReference>